<reference evidence="2" key="2">
    <citation type="submission" date="2018-04" db="EMBL/GenBank/DDBJ databases">
        <title>OnivRS2 (Oryza nivara Reference Sequence Version 2).</title>
        <authorList>
            <person name="Zhang J."/>
            <person name="Kudrna D."/>
            <person name="Lee S."/>
            <person name="Talag J."/>
            <person name="Rajasekar S."/>
            <person name="Welchert J."/>
            <person name="Hsing Y.-I."/>
            <person name="Wing R.A."/>
        </authorList>
    </citation>
    <scope>NUCLEOTIDE SEQUENCE [LARGE SCALE GENOMIC DNA]</scope>
    <source>
        <strain evidence="2">SL10</strain>
    </source>
</reference>
<name>A0A0E0IKR2_ORYNI</name>
<dbReference type="Gramene" id="ONIVA09G13090.1">
    <property type="protein sequence ID" value="ONIVA09G13090.1"/>
    <property type="gene ID" value="ONIVA09G13090"/>
</dbReference>
<protein>
    <recommendedName>
        <fullName evidence="1">C2 domain-containing protein</fullName>
    </recommendedName>
</protein>
<dbReference type="PANTHER" id="PTHR31425:SF36">
    <property type="entry name" value="PROTEIN QUIRKY"/>
    <property type="match status" value="1"/>
</dbReference>
<dbReference type="OMA" id="KQQWKPP"/>
<dbReference type="AlphaFoldDB" id="A0A0E0IKR2"/>
<dbReference type="eggNOG" id="ENOG502QUYP">
    <property type="taxonomic scope" value="Eukaryota"/>
</dbReference>
<dbReference type="EnsemblPlants" id="ONIVA09G13090.1">
    <property type="protein sequence ID" value="ONIVA09G13090.1"/>
    <property type="gene ID" value="ONIVA09G13090"/>
</dbReference>
<evidence type="ECO:0000313" key="2">
    <source>
        <dbReference type="EnsemblPlants" id="ONIVA09G13090.1"/>
    </source>
</evidence>
<dbReference type="InterPro" id="IPR035892">
    <property type="entry name" value="C2_domain_sf"/>
</dbReference>
<evidence type="ECO:0000313" key="3">
    <source>
        <dbReference type="Proteomes" id="UP000006591"/>
    </source>
</evidence>
<sequence>MELRRHSCRRATHSPAPVARAAGCAAAVARRVALLLLLPPRLPPPPGRAAAAAAARRRACSCCCRSPPGLLLLLPLAAGPAPAAAARRVALLLLLPQRPPPPPGHATPLLLPPLSTASRRAALLATSEAWNLRASVIEAHDLRVPAPSPGLPFDVRVKIKIGFQSARTQRSVASTSSGSAFAWEWEEDLMFVVSEPLDESLIVLVKDRTMIKEPARRGARPTSALLPAKEAAHVCSEYRPTAKQQWKPPVGVLELGIIGACGLLSTKTKGGAKYSTDAYCVAKYGKKWVRKRTVTDSPTASTRGGTSSARGRCTTRARCSRWRVFADDGDERQDYRIRKMHYLRPIGVAQQETLRAATVRLVAARLERSETPLGREVVRHMLDVDAHTWSVRRAKGNWFRILGVLTWAVGLARWRSSSTTVLVHVLYQSTSSSSGIRSWSCPRLRCTPVRLPHRHMVVQVPVA</sequence>
<dbReference type="STRING" id="4536.A0A0E0IKR2"/>
<proteinExistence type="predicted"/>
<dbReference type="InterPro" id="IPR000008">
    <property type="entry name" value="C2_dom"/>
</dbReference>
<dbReference type="Pfam" id="PF00168">
    <property type="entry name" value="C2"/>
    <property type="match status" value="1"/>
</dbReference>
<evidence type="ECO:0000259" key="1">
    <source>
        <dbReference type="Pfam" id="PF00168"/>
    </source>
</evidence>
<dbReference type="Proteomes" id="UP000006591">
    <property type="component" value="Chromosome 9"/>
</dbReference>
<dbReference type="SUPFAM" id="SSF49562">
    <property type="entry name" value="C2 domain (Calcium/lipid-binding domain, CaLB)"/>
    <property type="match status" value="1"/>
</dbReference>
<dbReference type="PANTHER" id="PTHR31425">
    <property type="entry name" value="PHOSPHORIBOSYLANTHRANILATE TRANSFERASE ISOFORM 1"/>
    <property type="match status" value="1"/>
</dbReference>
<accession>A0A0E0IKR2</accession>
<organism evidence="2">
    <name type="scientific">Oryza nivara</name>
    <name type="common">Indian wild rice</name>
    <name type="synonym">Oryza sativa f. spontanea</name>
    <dbReference type="NCBI Taxonomy" id="4536"/>
    <lineage>
        <taxon>Eukaryota</taxon>
        <taxon>Viridiplantae</taxon>
        <taxon>Streptophyta</taxon>
        <taxon>Embryophyta</taxon>
        <taxon>Tracheophyta</taxon>
        <taxon>Spermatophyta</taxon>
        <taxon>Magnoliopsida</taxon>
        <taxon>Liliopsida</taxon>
        <taxon>Poales</taxon>
        <taxon>Poaceae</taxon>
        <taxon>BOP clade</taxon>
        <taxon>Oryzoideae</taxon>
        <taxon>Oryzeae</taxon>
        <taxon>Oryzinae</taxon>
        <taxon>Oryza</taxon>
    </lineage>
</organism>
<keyword evidence="3" id="KW-1185">Reference proteome</keyword>
<dbReference type="InterPro" id="IPR047259">
    <property type="entry name" value="QUIRKY-like"/>
</dbReference>
<feature type="domain" description="C2" evidence="1">
    <location>
        <begin position="131"/>
        <end position="212"/>
    </location>
</feature>
<reference evidence="2" key="1">
    <citation type="submission" date="2015-04" db="UniProtKB">
        <authorList>
            <consortium name="EnsemblPlants"/>
        </authorList>
    </citation>
    <scope>IDENTIFICATION</scope>
    <source>
        <strain evidence="2">SL10</strain>
    </source>
</reference>
<dbReference type="HOGENOM" id="CLU_591073_0_0_1"/>